<keyword evidence="3" id="KW-0418">Kinase</keyword>
<proteinExistence type="predicted"/>
<dbReference type="Gene3D" id="1.10.510.10">
    <property type="entry name" value="Transferase(Phosphotransferase) domain 1"/>
    <property type="match status" value="2"/>
</dbReference>
<feature type="domain" description="Protein kinase" evidence="5">
    <location>
        <begin position="355"/>
        <end position="660"/>
    </location>
</feature>
<dbReference type="SMART" id="SM00220">
    <property type="entry name" value="S_TKc"/>
    <property type="match status" value="1"/>
</dbReference>
<gene>
    <name evidence="6" type="ORF">Satyrvirus8_23</name>
</gene>
<evidence type="ECO:0000313" key="6">
    <source>
        <dbReference type="EMBL" id="AYV85265.1"/>
    </source>
</evidence>
<accession>A0A3G5ADG2</accession>
<evidence type="ECO:0000256" key="2">
    <source>
        <dbReference type="ARBA" id="ARBA00022741"/>
    </source>
</evidence>
<evidence type="ECO:0000256" key="4">
    <source>
        <dbReference type="ARBA" id="ARBA00022840"/>
    </source>
</evidence>
<dbReference type="EMBL" id="MK072444">
    <property type="protein sequence ID" value="AYV85265.1"/>
    <property type="molecule type" value="Genomic_DNA"/>
</dbReference>
<keyword evidence="2" id="KW-0547">Nucleotide-binding</keyword>
<sequence length="660" mass="78241">MIKYIEINTLITFFFTFFLTLPKLSFYIHHCKKKIEIKTNYVVYQIKLQVNMSYRKAPIYMNSLRKEMIKKSKINDVFEGKYDDDDNWHGIYSWTFFRSIKDTRRIQFEGNWKNGKLMGYKTYREMFESVDKDNTERLFSSMENFDIARSVLWILLKEYRHSFTNLKNFIKNLELYTKKNVYNSKSKLEICLSIFTLLLSDVPFDYDNADYNDDLKQRIELANKLHKRCVQYMALANITRDIWKLGVIEHNENKYFCSTFPIVSAPFDSENGCVRGELISDNNRPMLVTIERSDSCDHLERQFELFQDMQKCNHPNVIGCLDFVRITDTELYFIYQHVELTLEDIMEKYTRKDSYEKGIRMPSSEIAKIYNQLVLGLKSIHLVEIKLKNSYVGKKSETFHKIKEELKSVDEKEKKYRNNIDINRQKCVRDIDGEITLICLNQRPIHALLDKAKEQLVSLYTTFEEKLQILQEVQKNTELLRKDEERIKSLQKEVPSLLLSYNHEVMNAIGSFHREKERLEYLCEQEEIKKNKIAGEKVFFPRNIKPDRIIFDNERYKIASLGRYLRMGADISGACRTICGNPSYIAPEVMKGQGYSHESEIYSLGVILFEMIFGRLPDWNEELSGMELLDGLLSLDINTRRKYFDETLTEEMVDQCRSKK</sequence>
<dbReference type="SUPFAM" id="SSF56112">
    <property type="entry name" value="Protein kinase-like (PK-like)"/>
    <property type="match status" value="2"/>
</dbReference>
<organism evidence="6">
    <name type="scientific">Satyrvirus sp</name>
    <dbReference type="NCBI Taxonomy" id="2487771"/>
    <lineage>
        <taxon>Viruses</taxon>
        <taxon>Varidnaviria</taxon>
        <taxon>Bamfordvirae</taxon>
        <taxon>Nucleocytoviricota</taxon>
        <taxon>Megaviricetes</taxon>
        <taxon>Imitervirales</taxon>
        <taxon>Mimiviridae</taxon>
        <taxon>Megamimivirinae</taxon>
    </lineage>
</organism>
<keyword evidence="4" id="KW-0067">ATP-binding</keyword>
<dbReference type="PROSITE" id="PS50011">
    <property type="entry name" value="PROTEIN_KINASE_DOM"/>
    <property type="match status" value="1"/>
</dbReference>
<dbReference type="PANTHER" id="PTHR24348">
    <property type="entry name" value="SERINE/THREONINE-PROTEIN KINASE UNC-51-RELATED"/>
    <property type="match status" value="1"/>
</dbReference>
<evidence type="ECO:0000256" key="3">
    <source>
        <dbReference type="ARBA" id="ARBA00022777"/>
    </source>
</evidence>
<evidence type="ECO:0000259" key="5">
    <source>
        <dbReference type="PROSITE" id="PS50011"/>
    </source>
</evidence>
<evidence type="ECO:0000256" key="1">
    <source>
        <dbReference type="ARBA" id="ARBA00022679"/>
    </source>
</evidence>
<dbReference type="GO" id="GO:0005524">
    <property type="term" value="F:ATP binding"/>
    <property type="evidence" value="ECO:0007669"/>
    <property type="project" value="UniProtKB-KW"/>
</dbReference>
<dbReference type="GO" id="GO:0016020">
    <property type="term" value="C:membrane"/>
    <property type="evidence" value="ECO:0007669"/>
    <property type="project" value="TreeGrafter"/>
</dbReference>
<dbReference type="PANTHER" id="PTHR24348:SF22">
    <property type="entry name" value="NON-SPECIFIC SERINE_THREONINE PROTEIN KINASE"/>
    <property type="match status" value="1"/>
</dbReference>
<dbReference type="GO" id="GO:0004674">
    <property type="term" value="F:protein serine/threonine kinase activity"/>
    <property type="evidence" value="ECO:0007669"/>
    <property type="project" value="InterPro"/>
</dbReference>
<reference evidence="6" key="1">
    <citation type="submission" date="2018-10" db="EMBL/GenBank/DDBJ databases">
        <title>Hidden diversity of soil giant viruses.</title>
        <authorList>
            <person name="Schulz F."/>
            <person name="Alteio L."/>
            <person name="Goudeau D."/>
            <person name="Ryan E.M."/>
            <person name="Malmstrom R.R."/>
            <person name="Blanchard J."/>
            <person name="Woyke T."/>
        </authorList>
    </citation>
    <scope>NUCLEOTIDE SEQUENCE</scope>
    <source>
        <strain evidence="6">SAV1</strain>
    </source>
</reference>
<dbReference type="InterPro" id="IPR000719">
    <property type="entry name" value="Prot_kinase_dom"/>
</dbReference>
<dbReference type="InterPro" id="IPR045269">
    <property type="entry name" value="Atg1-like"/>
</dbReference>
<keyword evidence="1" id="KW-0808">Transferase</keyword>
<name>A0A3G5ADG2_9VIRU</name>
<protein>
    <recommendedName>
        <fullName evidence="5">Protein kinase domain-containing protein</fullName>
    </recommendedName>
</protein>
<dbReference type="Pfam" id="PF00069">
    <property type="entry name" value="Pkinase"/>
    <property type="match status" value="1"/>
</dbReference>
<dbReference type="InterPro" id="IPR011009">
    <property type="entry name" value="Kinase-like_dom_sf"/>
</dbReference>